<dbReference type="AlphaFoldDB" id="A0AA87NUC5"/>
<dbReference type="EMBL" id="ATFE01000009">
    <property type="protein sequence ID" value="EPF28626.1"/>
    <property type="molecule type" value="Genomic_DNA"/>
</dbReference>
<proteinExistence type="predicted"/>
<protein>
    <submittedName>
        <fullName evidence="1">Uncharacterized protein</fullName>
    </submittedName>
</protein>
<evidence type="ECO:0000313" key="1">
    <source>
        <dbReference type="EMBL" id="EPF28626.1"/>
    </source>
</evidence>
<name>A0AA87NUC5_TREMD</name>
<comment type="caution">
    <text evidence="1">The sequence shown here is derived from an EMBL/GenBank/DDBJ whole genome shotgun (WGS) entry which is preliminary data.</text>
</comment>
<reference evidence="1 2" key="1">
    <citation type="submission" date="2013-04" db="EMBL/GenBank/DDBJ databases">
        <title>The Genome Sequence of Treponema medium ATCC 700293.</title>
        <authorList>
            <consortium name="The Broad Institute Genomics Platform"/>
            <person name="Earl A."/>
            <person name="Ward D."/>
            <person name="Feldgarden M."/>
            <person name="Gevers D."/>
            <person name="Leonetti C."/>
            <person name="Blanton J.M."/>
            <person name="Dewhirst F.E."/>
            <person name="Izard J."/>
            <person name="Walker B."/>
            <person name="Young S."/>
            <person name="Zeng Q."/>
            <person name="Gargeya S."/>
            <person name="Fitzgerald M."/>
            <person name="Haas B."/>
            <person name="Abouelleil A."/>
            <person name="Allen A.W."/>
            <person name="Alvarado L."/>
            <person name="Arachchi H.M."/>
            <person name="Berlin A.M."/>
            <person name="Chapman S.B."/>
            <person name="Gainer-Dewar J."/>
            <person name="Goldberg J."/>
            <person name="Griggs A."/>
            <person name="Gujja S."/>
            <person name="Hansen M."/>
            <person name="Howarth C."/>
            <person name="Imamovic A."/>
            <person name="Ireland A."/>
            <person name="Larimer J."/>
            <person name="McCowan C."/>
            <person name="Murphy C."/>
            <person name="Pearson M."/>
            <person name="Poon T.W."/>
            <person name="Priest M."/>
            <person name="Roberts A."/>
            <person name="Saif S."/>
            <person name="Shea T."/>
            <person name="Sisk P."/>
            <person name="Sykes S."/>
            <person name="Wortman J."/>
            <person name="Nusbaum C."/>
            <person name="Birren B."/>
        </authorList>
    </citation>
    <scope>NUCLEOTIDE SEQUENCE [LARGE SCALE GENOMIC DNA]</scope>
    <source>
        <strain evidence="1 2">ATCC 700293</strain>
    </source>
</reference>
<dbReference type="Proteomes" id="UP000014634">
    <property type="component" value="Unassembled WGS sequence"/>
</dbReference>
<gene>
    <name evidence="1" type="ORF">HMPREF9195_01324</name>
</gene>
<accession>A0AA87NUC5</accession>
<organism evidence="1 2">
    <name type="scientific">Treponema medium ATCC 700293</name>
    <dbReference type="NCBI Taxonomy" id="1125700"/>
    <lineage>
        <taxon>Bacteria</taxon>
        <taxon>Pseudomonadati</taxon>
        <taxon>Spirochaetota</taxon>
        <taxon>Spirochaetia</taxon>
        <taxon>Spirochaetales</taxon>
        <taxon>Treponemataceae</taxon>
        <taxon>Treponema</taxon>
    </lineage>
</organism>
<sequence>MSVVSHNGDVFAPQKLAINASMEGRGANQQRVLCVHKTRLFPTYTDVCREKVYTEVHFWTGYLQKRWKGEAFITSSLGALRFEF</sequence>
<evidence type="ECO:0000313" key="2">
    <source>
        <dbReference type="Proteomes" id="UP000014634"/>
    </source>
</evidence>